<feature type="transmembrane region" description="Helical" evidence="1">
    <location>
        <begin position="78"/>
        <end position="96"/>
    </location>
</feature>
<protein>
    <submittedName>
        <fullName evidence="2">Uncharacterized protein</fullName>
    </submittedName>
</protein>
<dbReference type="AlphaFoldDB" id="A0A9D1DRK1"/>
<dbReference type="EMBL" id="DVHF01000098">
    <property type="protein sequence ID" value="HIR57686.1"/>
    <property type="molecule type" value="Genomic_DNA"/>
</dbReference>
<evidence type="ECO:0000313" key="3">
    <source>
        <dbReference type="Proteomes" id="UP000886785"/>
    </source>
</evidence>
<evidence type="ECO:0000313" key="2">
    <source>
        <dbReference type="EMBL" id="HIR57686.1"/>
    </source>
</evidence>
<dbReference type="Proteomes" id="UP000886785">
    <property type="component" value="Unassembled WGS sequence"/>
</dbReference>
<keyword evidence="1" id="KW-1133">Transmembrane helix</keyword>
<gene>
    <name evidence="2" type="ORF">IAA54_08450</name>
</gene>
<accession>A0A9D1DRK1</accession>
<dbReference type="Pfam" id="PF20040">
    <property type="entry name" value="DUF6442"/>
    <property type="match status" value="1"/>
</dbReference>
<keyword evidence="1" id="KW-0472">Membrane</keyword>
<feature type="transmembrane region" description="Helical" evidence="1">
    <location>
        <begin position="49"/>
        <end position="66"/>
    </location>
</feature>
<dbReference type="InterPro" id="IPR045620">
    <property type="entry name" value="DUF6442"/>
</dbReference>
<organism evidence="2 3">
    <name type="scientific">Candidatus Gallacutalibacter pullicola</name>
    <dbReference type="NCBI Taxonomy" id="2840830"/>
    <lineage>
        <taxon>Bacteria</taxon>
        <taxon>Bacillati</taxon>
        <taxon>Bacillota</taxon>
        <taxon>Clostridia</taxon>
        <taxon>Eubacteriales</taxon>
        <taxon>Candidatus Gallacutalibacter</taxon>
    </lineage>
</organism>
<evidence type="ECO:0000256" key="1">
    <source>
        <dbReference type="SAM" id="Phobius"/>
    </source>
</evidence>
<name>A0A9D1DRK1_9FIRM</name>
<keyword evidence="1" id="KW-0812">Transmembrane</keyword>
<feature type="transmembrane region" description="Helical" evidence="1">
    <location>
        <begin position="25"/>
        <end position="43"/>
    </location>
</feature>
<sequence length="98" mass="11075">MKQPPRQRPLKDERDQQIETQSRSYALEFVTAAAQIVTVMCLIKGNPAWKGSLSILFFGIAFGLFYKHGEYQEKPYRQVGIVSLIIGIALLLWFGISG</sequence>
<comment type="caution">
    <text evidence="2">The sequence shown here is derived from an EMBL/GenBank/DDBJ whole genome shotgun (WGS) entry which is preliminary data.</text>
</comment>
<proteinExistence type="predicted"/>
<reference evidence="2" key="1">
    <citation type="submission" date="2020-10" db="EMBL/GenBank/DDBJ databases">
        <authorList>
            <person name="Gilroy R."/>
        </authorList>
    </citation>
    <scope>NUCLEOTIDE SEQUENCE</scope>
    <source>
        <strain evidence="2">ChiSjej1B19-7085</strain>
    </source>
</reference>
<reference evidence="2" key="2">
    <citation type="journal article" date="2021" name="PeerJ">
        <title>Extensive microbial diversity within the chicken gut microbiome revealed by metagenomics and culture.</title>
        <authorList>
            <person name="Gilroy R."/>
            <person name="Ravi A."/>
            <person name="Getino M."/>
            <person name="Pursley I."/>
            <person name="Horton D.L."/>
            <person name="Alikhan N.F."/>
            <person name="Baker D."/>
            <person name="Gharbi K."/>
            <person name="Hall N."/>
            <person name="Watson M."/>
            <person name="Adriaenssens E.M."/>
            <person name="Foster-Nyarko E."/>
            <person name="Jarju S."/>
            <person name="Secka A."/>
            <person name="Antonio M."/>
            <person name="Oren A."/>
            <person name="Chaudhuri R.R."/>
            <person name="La Ragione R."/>
            <person name="Hildebrand F."/>
            <person name="Pallen M.J."/>
        </authorList>
    </citation>
    <scope>NUCLEOTIDE SEQUENCE</scope>
    <source>
        <strain evidence="2">ChiSjej1B19-7085</strain>
    </source>
</reference>